<reference evidence="1" key="1">
    <citation type="submission" date="2009-12" db="EMBL/GenBank/DDBJ databases">
        <title>Tospeak, a primate-specific gene with a novel human promoter is disrupted in a family with severe vocal impairment.</title>
        <authorList>
            <person name="Clarke R.A."/>
            <person name="Fang Z.-M."/>
        </authorList>
    </citation>
    <scope>NUCLEOTIDE SEQUENCE</scope>
</reference>
<evidence type="ECO:0000313" key="1">
    <source>
        <dbReference type="EMBL" id="ADT65094.1"/>
    </source>
</evidence>
<proteinExistence type="evidence at transcript level"/>
<accession>F4YA26</accession>
<sequence>MCSCDDIQSSNNDHEGFKDYAVSLCTYDTPTGGSII</sequence>
<protein>
    <submittedName>
        <fullName evidence="1">Tospeak</fullName>
    </submittedName>
</protein>
<dbReference type="EMBL" id="GU295166">
    <property type="protein sequence ID" value="ADT65094.1"/>
    <property type="molecule type" value="mRNA"/>
</dbReference>
<organism evidence="1">
    <name type="scientific">Cercopithecus neglectus</name>
    <name type="common">De Brazza's monkey</name>
    <dbReference type="NCBI Taxonomy" id="36227"/>
    <lineage>
        <taxon>Eukaryota</taxon>
        <taxon>Metazoa</taxon>
        <taxon>Chordata</taxon>
        <taxon>Craniata</taxon>
        <taxon>Vertebrata</taxon>
        <taxon>Euteleostomi</taxon>
        <taxon>Mammalia</taxon>
        <taxon>Eutheria</taxon>
        <taxon>Euarchontoglires</taxon>
        <taxon>Primates</taxon>
        <taxon>Haplorrhini</taxon>
        <taxon>Catarrhini</taxon>
        <taxon>Cercopithecidae</taxon>
        <taxon>Cercopithecinae</taxon>
        <taxon>Cercopithecus</taxon>
    </lineage>
</organism>
<dbReference type="AlphaFoldDB" id="F4YA26"/>
<name>F4YA26_CERNE</name>